<sequence length="455" mass="51465">MLERDVHTMDPADRSPCIVGGCAAVMDQYTSNHIRCLVEFMPCCIIAVNRAKGVATLLGRIYALKHAAWQLHDKLTPPPPSKLPSTSCKVPLLTFLLYEKRHFLALLGLSNRDNSSQRHESSAIATILRPSDIYVALQKMMWSEVRHMPLQYRQAKEAHATLVEHFPEGTVASERYLYIRASKMSAVIPSVVNRTPTIHWRHPWKILSDPNLSSDLRAAALGFYSNIVATQQHKYGIHPTADPTRPLCGNTDTVLRRNSKESLGILEYKYLLRQEDFHRVQFSIQLHRTSVLQRRLSTDKLFRSEFKIARPNFLSTDDAEVDGSALIGCWYNPRALSAARSDQTTLGVRRCTYLRAYQVAYNEGELNWCAMQSAFARRTPQTRAKLTPLDIHGDLSPFLLQPFHELSNGFWKRLTSPHPAIQFVLKMFYRVEVGAPGGPVQSANIVVDVPLHSSP</sequence>
<proteinExistence type="predicted"/>
<dbReference type="EMBL" id="JARBHB010000015">
    <property type="protein sequence ID" value="KAJ8867841.1"/>
    <property type="molecule type" value="Genomic_DNA"/>
</dbReference>
<gene>
    <name evidence="1" type="ORF">PR048_031646</name>
</gene>
<dbReference type="Proteomes" id="UP001159363">
    <property type="component" value="Chromosome 14"/>
</dbReference>
<protein>
    <submittedName>
        <fullName evidence="1">Uncharacterized protein</fullName>
    </submittedName>
</protein>
<name>A0ABQ9G9W7_9NEOP</name>
<evidence type="ECO:0000313" key="2">
    <source>
        <dbReference type="Proteomes" id="UP001159363"/>
    </source>
</evidence>
<comment type="caution">
    <text evidence="1">The sequence shown here is derived from an EMBL/GenBank/DDBJ whole genome shotgun (WGS) entry which is preliminary data.</text>
</comment>
<accession>A0ABQ9G9W7</accession>
<keyword evidence="2" id="KW-1185">Reference proteome</keyword>
<evidence type="ECO:0000313" key="1">
    <source>
        <dbReference type="EMBL" id="KAJ8867841.1"/>
    </source>
</evidence>
<reference evidence="1 2" key="1">
    <citation type="submission" date="2023-02" db="EMBL/GenBank/DDBJ databases">
        <title>LHISI_Scaffold_Assembly.</title>
        <authorList>
            <person name="Stuart O.P."/>
            <person name="Cleave R."/>
            <person name="Magrath M.J.L."/>
            <person name="Mikheyev A.S."/>
        </authorList>
    </citation>
    <scope>NUCLEOTIDE SEQUENCE [LARGE SCALE GENOMIC DNA]</scope>
    <source>
        <strain evidence="1">Daus_M_001</strain>
        <tissue evidence="1">Leg muscle</tissue>
    </source>
</reference>
<organism evidence="1 2">
    <name type="scientific">Dryococelus australis</name>
    <dbReference type="NCBI Taxonomy" id="614101"/>
    <lineage>
        <taxon>Eukaryota</taxon>
        <taxon>Metazoa</taxon>
        <taxon>Ecdysozoa</taxon>
        <taxon>Arthropoda</taxon>
        <taxon>Hexapoda</taxon>
        <taxon>Insecta</taxon>
        <taxon>Pterygota</taxon>
        <taxon>Neoptera</taxon>
        <taxon>Polyneoptera</taxon>
        <taxon>Phasmatodea</taxon>
        <taxon>Verophasmatodea</taxon>
        <taxon>Anareolatae</taxon>
        <taxon>Phasmatidae</taxon>
        <taxon>Eurycanthinae</taxon>
        <taxon>Dryococelus</taxon>
    </lineage>
</organism>